<dbReference type="EMBL" id="SELH01000023">
    <property type="protein sequence ID" value="TWP27360.1"/>
    <property type="molecule type" value="Genomic_DNA"/>
</dbReference>
<dbReference type="OrthoDB" id="1346041at2"/>
<dbReference type="RefSeq" id="WP_146292954.1">
    <property type="nucleotide sequence ID" value="NZ_SELH01000023.1"/>
</dbReference>
<evidence type="ECO:0000313" key="1">
    <source>
        <dbReference type="EMBL" id="TWP27360.1"/>
    </source>
</evidence>
<organism evidence="1 2">
    <name type="scientific">Apibacter muscae</name>
    <dbReference type="NCBI Taxonomy" id="2509004"/>
    <lineage>
        <taxon>Bacteria</taxon>
        <taxon>Pseudomonadati</taxon>
        <taxon>Bacteroidota</taxon>
        <taxon>Flavobacteriia</taxon>
        <taxon>Flavobacteriales</taxon>
        <taxon>Weeksellaceae</taxon>
        <taxon>Apibacter</taxon>
    </lineage>
</organism>
<protein>
    <submittedName>
        <fullName evidence="1">Uncharacterized protein</fullName>
    </submittedName>
</protein>
<evidence type="ECO:0000313" key="2">
    <source>
        <dbReference type="Proteomes" id="UP000319499"/>
    </source>
</evidence>
<gene>
    <name evidence="1" type="ORF">ETU09_07915</name>
</gene>
<dbReference type="Proteomes" id="UP000319499">
    <property type="component" value="Unassembled WGS sequence"/>
</dbReference>
<sequence length="375" mass="44192">MEKKYYIYHTQAPIPCYIQELLKKEDEESIYQALYSLIIEYVHEVRIHSYRLKLKTKEAEKIYPLIHKTEAEKKDYFIKELYNKYIEFYRLAPNSGNYTEEEFQKQCLEKIIHLVSDHQGINETEIKSILYFLNLITKNNFNENYFASIEYKYSGSLLKYILYLCNTNPDPKEIIELILHQFITNYEIAIGDTSVYQSIDSLFESKLLQLFRSDFFPAKKLYLNRLLDLLIQINQDEDFQGLWTEDLLSLLQGLIESDKDFQQDHKQNPFLISESEKELTDYSDTNNVEKIIFLHKLGVLEYLRTQQPFSLSTNLLAEYLSGVTGIKSTTIQSYINPIINKNVQQNKSALYNTKTVNKVEQKLINIGCKSEDLLS</sequence>
<reference evidence="1 2" key="1">
    <citation type="submission" date="2019-02" db="EMBL/GenBank/DDBJ databases">
        <title>Apibacter muscae sp. nov.: a novel member of the house fly microbiota.</title>
        <authorList>
            <person name="Park R."/>
        </authorList>
    </citation>
    <scope>NUCLEOTIDE SEQUENCE [LARGE SCALE GENOMIC DNA]</scope>
    <source>
        <strain evidence="1 2">AL1</strain>
    </source>
</reference>
<accession>A0A563DAX1</accession>
<comment type="caution">
    <text evidence="1">The sequence shown here is derived from an EMBL/GenBank/DDBJ whole genome shotgun (WGS) entry which is preliminary data.</text>
</comment>
<proteinExistence type="predicted"/>
<dbReference type="AlphaFoldDB" id="A0A563DAX1"/>
<keyword evidence="2" id="KW-1185">Reference proteome</keyword>
<name>A0A563DAX1_9FLAO</name>